<feature type="signal peptide" evidence="1">
    <location>
        <begin position="1"/>
        <end position="19"/>
    </location>
</feature>
<reference evidence="2 3" key="1">
    <citation type="journal article" date="2017" name="BMC Genomics">
        <title>Chromosome level assembly and secondary metabolite potential of the parasitic fungus Cordyceps militaris.</title>
        <authorList>
            <person name="Kramer G.J."/>
            <person name="Nodwell J.R."/>
        </authorList>
    </citation>
    <scope>NUCLEOTIDE SEQUENCE [LARGE SCALE GENOMIC DNA]</scope>
    <source>
        <strain evidence="2 3">ATCC 34164</strain>
    </source>
</reference>
<dbReference type="VEuPathDB" id="FungiDB:A9K55_005431"/>
<dbReference type="VEuPathDB" id="FungiDB:CCM_03566"/>
<dbReference type="EMBL" id="CP023323">
    <property type="protein sequence ID" value="ATY61174.1"/>
    <property type="molecule type" value="Genomic_DNA"/>
</dbReference>
<accession>A0A2H4SDJ2</accession>
<name>A0A2H4SDJ2_CORMI</name>
<evidence type="ECO:0000256" key="1">
    <source>
        <dbReference type="SAM" id="SignalP"/>
    </source>
</evidence>
<protein>
    <submittedName>
        <fullName evidence="2">UDP-N-acetylmuramate--L-alanine ligase</fullName>
    </submittedName>
</protein>
<gene>
    <name evidence="2" type="ORF">A9K55_005431</name>
</gene>
<keyword evidence="2" id="KW-0436">Ligase</keyword>
<dbReference type="OrthoDB" id="10443211at2759"/>
<evidence type="ECO:0000313" key="3">
    <source>
        <dbReference type="Proteomes" id="UP000323067"/>
    </source>
</evidence>
<dbReference type="AlphaFoldDB" id="A0A2H4SDJ2"/>
<dbReference type="Proteomes" id="UP000323067">
    <property type="component" value="Chromosome vi"/>
</dbReference>
<proteinExistence type="predicted"/>
<dbReference type="GO" id="GO:0016874">
    <property type="term" value="F:ligase activity"/>
    <property type="evidence" value="ECO:0007669"/>
    <property type="project" value="UniProtKB-KW"/>
</dbReference>
<organism evidence="2 3">
    <name type="scientific">Cordyceps militaris</name>
    <name type="common">Caterpillar fungus</name>
    <name type="synonym">Clavaria militaris</name>
    <dbReference type="NCBI Taxonomy" id="73501"/>
    <lineage>
        <taxon>Eukaryota</taxon>
        <taxon>Fungi</taxon>
        <taxon>Dikarya</taxon>
        <taxon>Ascomycota</taxon>
        <taxon>Pezizomycotina</taxon>
        <taxon>Sordariomycetes</taxon>
        <taxon>Hypocreomycetidae</taxon>
        <taxon>Hypocreales</taxon>
        <taxon>Cordycipitaceae</taxon>
        <taxon>Cordyceps</taxon>
    </lineage>
</organism>
<keyword evidence="1" id="KW-0732">Signal</keyword>
<evidence type="ECO:0000313" key="2">
    <source>
        <dbReference type="EMBL" id="ATY61174.1"/>
    </source>
</evidence>
<sequence>MKSVNLIITALAGISSARCAAVRQEDIVCHWFETGRENGPTEPDETCRSSAKKCIEDQVKKSNVTGQVAQDDITLCTYSPMIGNLLREQDTTDFMTLCDGLDVARETCHSNTAWCVMDHATDTKGEADKNTALAEVQRCVARRILNREGDDTAIKCNSTQAGDDLGRTICTEEYYGENSDQWDNPRELVNKCKEEFDRKTPKSDILKHTQLGQYCQDQGVECSKCRMYPLTEGQGSAGSFGPYVVRIDRVCPDKPRVDNGANRFHLERHRVPGWSSNVVFDRIQRGPVRRLRNGQIGQPGQPGQSLEEVDRQFQEHCNRPGVNTKDCMCAARRCTGQVKVDATTKEFFEYVD</sequence>
<feature type="chain" id="PRO_5014155079" evidence="1">
    <location>
        <begin position="20"/>
        <end position="352"/>
    </location>
</feature>